<evidence type="ECO:0000256" key="1">
    <source>
        <dbReference type="SAM" id="MobiDB-lite"/>
    </source>
</evidence>
<gene>
    <name evidence="2" type="ORF">NGB36_32165</name>
</gene>
<feature type="region of interest" description="Disordered" evidence="1">
    <location>
        <begin position="1"/>
        <end position="24"/>
    </location>
</feature>
<dbReference type="Proteomes" id="UP001057702">
    <property type="component" value="Unassembled WGS sequence"/>
</dbReference>
<evidence type="ECO:0000313" key="3">
    <source>
        <dbReference type="Proteomes" id="UP001057702"/>
    </source>
</evidence>
<evidence type="ECO:0000313" key="2">
    <source>
        <dbReference type="EMBL" id="MCQ4085096.1"/>
    </source>
</evidence>
<name>A0ABT1Q598_9ACTN</name>
<proteinExistence type="predicted"/>
<comment type="caution">
    <text evidence="2">The sequence shown here is derived from an EMBL/GenBank/DDBJ whole genome shotgun (WGS) entry which is preliminary data.</text>
</comment>
<dbReference type="RefSeq" id="WP_255924209.1">
    <property type="nucleotide sequence ID" value="NZ_JANFNG010000051.1"/>
</dbReference>
<sequence length="68" mass="7322">MTATALTPIRGSTAVGPPPTVDHKHSRHLIGSTLRAIGVFADTAFRVVVLGTDGTRQPDIPRLHDIRR</sequence>
<protein>
    <submittedName>
        <fullName evidence="2">Uncharacterized protein</fullName>
    </submittedName>
</protein>
<accession>A0ABT1Q598</accession>
<reference evidence="2" key="1">
    <citation type="submission" date="2022-06" db="EMBL/GenBank/DDBJ databases">
        <title>Draft genome sequence of Streptomyces sp. RB6PN25 isolated from peat swamp forest in Thailand.</title>
        <authorList>
            <person name="Duangmal K."/>
            <person name="Klaysubun C."/>
        </authorList>
    </citation>
    <scope>NUCLEOTIDE SEQUENCE</scope>
    <source>
        <strain evidence="2">RB6PN25</strain>
    </source>
</reference>
<keyword evidence="3" id="KW-1185">Reference proteome</keyword>
<organism evidence="2 3">
    <name type="scientific">Streptomyces humicola</name>
    <dbReference type="NCBI Taxonomy" id="2953240"/>
    <lineage>
        <taxon>Bacteria</taxon>
        <taxon>Bacillati</taxon>
        <taxon>Actinomycetota</taxon>
        <taxon>Actinomycetes</taxon>
        <taxon>Kitasatosporales</taxon>
        <taxon>Streptomycetaceae</taxon>
        <taxon>Streptomyces</taxon>
    </lineage>
</organism>
<dbReference type="EMBL" id="JANFNG010000051">
    <property type="protein sequence ID" value="MCQ4085096.1"/>
    <property type="molecule type" value="Genomic_DNA"/>
</dbReference>